<protein>
    <submittedName>
        <fullName evidence="2">Uncharacterized protein</fullName>
    </submittedName>
</protein>
<reference evidence="2 3" key="1">
    <citation type="journal article" date="2016" name="Nat. Commun.">
        <title>Thousands of microbial genomes shed light on interconnected biogeochemical processes in an aquifer system.</title>
        <authorList>
            <person name="Anantharaman K."/>
            <person name="Brown C.T."/>
            <person name="Hug L.A."/>
            <person name="Sharon I."/>
            <person name="Castelle C.J."/>
            <person name="Probst A.J."/>
            <person name="Thomas B.C."/>
            <person name="Singh A."/>
            <person name="Wilkins M.J."/>
            <person name="Karaoz U."/>
            <person name="Brodie E.L."/>
            <person name="Williams K.H."/>
            <person name="Hubbard S.S."/>
            <person name="Banfield J.F."/>
        </authorList>
    </citation>
    <scope>NUCLEOTIDE SEQUENCE [LARGE SCALE GENOMIC DNA]</scope>
</reference>
<feature type="transmembrane region" description="Helical" evidence="1">
    <location>
        <begin position="117"/>
        <end position="138"/>
    </location>
</feature>
<dbReference type="Proteomes" id="UP000177141">
    <property type="component" value="Unassembled WGS sequence"/>
</dbReference>
<dbReference type="AlphaFoldDB" id="A0A1F7IY98"/>
<evidence type="ECO:0000313" key="2">
    <source>
        <dbReference type="EMBL" id="OGK48317.1"/>
    </source>
</evidence>
<name>A0A1F7IY98_9BACT</name>
<accession>A0A1F7IY98</accession>
<feature type="transmembrane region" description="Helical" evidence="1">
    <location>
        <begin position="41"/>
        <end position="62"/>
    </location>
</feature>
<evidence type="ECO:0000313" key="3">
    <source>
        <dbReference type="Proteomes" id="UP000177141"/>
    </source>
</evidence>
<feature type="transmembrane region" description="Helical" evidence="1">
    <location>
        <begin position="7"/>
        <end position="29"/>
    </location>
</feature>
<feature type="transmembrane region" description="Helical" evidence="1">
    <location>
        <begin position="74"/>
        <end position="97"/>
    </location>
</feature>
<comment type="caution">
    <text evidence="2">The sequence shown here is derived from an EMBL/GenBank/DDBJ whole genome shotgun (WGS) entry which is preliminary data.</text>
</comment>
<dbReference type="STRING" id="1802061.A3A93_01605"/>
<gene>
    <name evidence="2" type="ORF">A3A93_01605</name>
</gene>
<evidence type="ECO:0000256" key="1">
    <source>
        <dbReference type="SAM" id="Phobius"/>
    </source>
</evidence>
<dbReference type="EMBL" id="MGAL01000017">
    <property type="protein sequence ID" value="OGK48317.1"/>
    <property type="molecule type" value="Genomic_DNA"/>
</dbReference>
<keyword evidence="1" id="KW-1133">Transmembrane helix</keyword>
<organism evidence="2 3">
    <name type="scientific">Candidatus Roizmanbacteria bacterium RIFCSPLOWO2_01_FULL_38_12</name>
    <dbReference type="NCBI Taxonomy" id="1802061"/>
    <lineage>
        <taxon>Bacteria</taxon>
        <taxon>Candidatus Roizmaniibacteriota</taxon>
    </lineage>
</organism>
<keyword evidence="1" id="KW-0472">Membrane</keyword>
<proteinExistence type="predicted"/>
<keyword evidence="1" id="KW-0812">Transmembrane</keyword>
<sequence>MKRKSILFGILGALALILFYFIVMGLASRNVEATFSQLRQMWYWIFALAGGFGVQVGLFSYLKMVIKHNAAHVGAITATSTGTSTMGMIACCAHHLTDVLPIVGLSGAAIFLTNYQIPLIILGIIMNFVGIVYILRVLKKYHEK</sequence>